<feature type="compositionally biased region" description="Polar residues" evidence="1">
    <location>
        <begin position="761"/>
        <end position="770"/>
    </location>
</feature>
<evidence type="ECO:0000313" key="3">
    <source>
        <dbReference type="Proteomes" id="UP001445076"/>
    </source>
</evidence>
<feature type="region of interest" description="Disordered" evidence="1">
    <location>
        <begin position="2264"/>
        <end position="2315"/>
    </location>
</feature>
<feature type="compositionally biased region" description="Polar residues" evidence="1">
    <location>
        <begin position="545"/>
        <end position="562"/>
    </location>
</feature>
<feature type="compositionally biased region" description="Basic residues" evidence="1">
    <location>
        <begin position="730"/>
        <end position="741"/>
    </location>
</feature>
<gene>
    <name evidence="2" type="ORF">OTU49_004201</name>
</gene>
<feature type="compositionally biased region" description="Low complexity" evidence="1">
    <location>
        <begin position="2300"/>
        <end position="2314"/>
    </location>
</feature>
<feature type="compositionally biased region" description="Polar residues" evidence="1">
    <location>
        <begin position="742"/>
        <end position="752"/>
    </location>
</feature>
<dbReference type="InterPro" id="IPR028236">
    <property type="entry name" value="CPLANE1"/>
</dbReference>
<sequence length="2535" mass="287000">MADTRTALFASLISITIEKNGIPASSSLHPSNLIIKYMLNYGPMEQLKSSVFHSYQELLQVASMACLEVIPTILEECLQKVQKVMENLELFVPSYVYLPAPPVFCPQVSSDSINTLKSSGVTVRFDERTLRKELAGWIRLFCSIISAAGIAQPLLHNYQHGSIKASEMYREELDILAEVLGNTPEDMFPQGPEWSRITQLWHKFLRQLWILHGRDKLSLCVRKFTASASSLYKIKPNQEAYTIDILSWVQVLYKVVEFDSWRDELISTALTAASNSPPLPVIAQALAQIIQNPSQLPSLFKEKANRLYDIWKTTNVVVTESNFIQGNTTSERQESVTETFTHLYSIYDKECVKAMEKCDVSNRTERDALEDNTLHFSDNVIDMSSTQTTPETIIEEYRKFMFLFASMTFARDAEMFPEHITQVPRLAQFSDTVKKKVFLGMRMKSQIFENKNEDCTEHLEQNILDNENCSDTLSTSTNEKRGFFQNLDYSNIWQGDVNTVSYLHSKMCMNNLRSIQRKGNSSFLQKKHSESQIISSHHVTRDVSDQSFKQSCSIQNNTSKARNSGGRKGRSHSLDRRQRTTTTFSQARRSRSSSLTKYQKQKNFVHLNVIPTFSSQQACTSHNSLLNDVLHLPNSQNLGAEYTHLQELIKLVCWLMSSERRFCLSVLTVGASKSSITKKMDLNFDDIVLALGWESLYLCNLCKTLRKNLKTCRHEKKQDTDSKDAEILKRNKKSKHIKKKQTVQQAMYSPSDISGAEKENAGQSVTSQNGARVKHSSSGVDKRPRRKDIFSIAFGLEKQKIERESQNGLNVLSAVGLKRAEHVLEEKGQSPNDLNATDNNIENDNSSCLYSISCISKVDLKNPDTSQGNVMDNSLSSHNNSCIKEVVPADTIEDELDGKAFSSINIQKTCDLNQSLSTNGKTESLSVEESCKALESKAKTPVNKECSHSTQHSASTGGENIVMGALEKRHPDCALITTTNNVPPKYQESNTSEDLKEIKISTEVFHSQSKEKSENQSKKGIVERNIKNKVRHKVRGIHEETDPEAVGEITTSEGIWRPFTAKEKCLHKPLKVIEVEEARKQVLQRSLPSRPQKKISLTPIETPSIEANNGTFPKLLHLPYATCEDNRLSIMDPSCNATSLSNPSSVLPVEDTLDDVTLPDSLHASDLENECDSMTSENIIQENIIHIHKFQFPKREISDKTKGKLSAKQKAKVVAKSPKTERWDERVLQLNPVPIEVKPITTDLDHYSGKQHCKGQCDAHTFSKMDKQRNRQLKLLTLPKHSINNIEATKDCSPLLLKQLPAEKILQINSKNNNVSFTLPGKGGLDYSTNMQNYGQHKNLTIPLQPNVISSKYMKLLTLPASSYSQPSEKINANFPKFVDPKQVFSYMANVITNKENKFKALKLTEPIISQNFSDVQRQEICTEDPSENKEEKFNKSSAQDEGLDTGFLDIVKEYAEKYKTNTSKTIMAKKVDTTDGNVEAKNQYRTTQRIDKASQSKCLHYQSNRETQTLPQIFNDFQFYDANKDDKNIPCVDKEVIAQDNAIFERKKSETEEKFELTSSPMNCGSPKEQFKDEYVEAIISVKDSWTEMSTVVLDHNIPRNGCEVQTQTHVETTDASVSTPVTVSFHPQPQDDLFHLPTQESLQVHQVPSKDHLSSNCTLLPTSRVTLDINPLTTALDSSYDSYKETGTLQGIVHVVDIPHAIAQRRLKEIGDELNKTIHCCELDVIPSPAGAREVSEVLSNSLENSKDKKVRDKVATDRLQTLHDLLLNESALEKDKYDEFFQHYETQKMQTIVSVDNKENILLTEGQIEHERHEIPEHELPVITTDSSPKQQYQGNNKITMNELAEAFSDGRITLENLYKMSYSMPIENEEKVLVERDANQDVEDLEQQALKAAVGLNESRTLLSKVNLLLQTSEKLEKERLESQRLEALDKNITHSSSIIKKNQAYDITQNIPFDNLGWQEMLSSYKKTGNPDMILRFVETVNLEDITDEMIDEIMKWEAMHTNKDSPHCTLYFQDSPNSLLETHDIKTVLTDNESPEFSIRQSLSEIDCLDSLRQINKGISRMSQVQTVNEGAVTERSPREGGCKIVDNLNETETVTDSPKLHLDLTELRSWSSSSLTTISKHGSANHSTFACDTKVKRQQRRAEIRAWMKKQMEKRLEPVQAISQNTIAKTHLKTSKYQGKTLKKSTGTIKMENQGLCGKQLRERSREREDQRVQLREDHQRKREQDVAKLFVDHEEELATHRDLMVKKLLYESPRISRRTERKKNTLSNTDDESQSSLRLKRTCASIRTTVHSQQSSKSRLKSSSRLAESFVTKPKSSAMYRNYTLPEEKALFKTNAGLWRKGEQSSSVVDNLSSSSASLVSFKGPTDRNRTRVLKEQNIDNVNSVQTELTNLIMCLKPREIDKTLPFKESVNKPLLSSTVSLQMKSGGTKGSLKSMTEWKKPVNPEKASNDKFKFKSSLASSTYPLSLDRISEVDSNTPAASSLDVSNSRQEESLSVQRDEGCSKHEDSSSESSWTIPTDVKNLLYG</sequence>
<feature type="region of interest" description="Disordered" evidence="1">
    <location>
        <begin position="530"/>
        <end position="597"/>
    </location>
</feature>
<evidence type="ECO:0000313" key="2">
    <source>
        <dbReference type="EMBL" id="KAK8737703.1"/>
    </source>
</evidence>
<accession>A0AAW0XCM5</accession>
<feature type="compositionally biased region" description="Basic and acidic residues" evidence="1">
    <location>
        <begin position="716"/>
        <end position="729"/>
    </location>
</feature>
<proteinExistence type="predicted"/>
<feature type="compositionally biased region" description="Polar residues" evidence="1">
    <location>
        <begin position="2482"/>
        <end position="2497"/>
    </location>
</feature>
<evidence type="ECO:0000256" key="1">
    <source>
        <dbReference type="SAM" id="MobiDB-lite"/>
    </source>
</evidence>
<dbReference type="PANTHER" id="PTHR14492:SF4">
    <property type="entry name" value="CILIOGENESIS AND PLANAR POLARITY EFFECTOR 1"/>
    <property type="match status" value="1"/>
</dbReference>
<dbReference type="Proteomes" id="UP001445076">
    <property type="component" value="Unassembled WGS sequence"/>
</dbReference>
<feature type="region of interest" description="Disordered" evidence="1">
    <location>
        <begin position="2482"/>
        <end position="2523"/>
    </location>
</feature>
<protein>
    <recommendedName>
        <fullName evidence="4">Telomere-associated protein RIF1</fullName>
    </recommendedName>
</protein>
<feature type="compositionally biased region" description="Basic and acidic residues" evidence="1">
    <location>
        <begin position="2498"/>
        <end position="2517"/>
    </location>
</feature>
<dbReference type="PANTHER" id="PTHR14492">
    <property type="entry name" value="JBTS17"/>
    <property type="match status" value="1"/>
</dbReference>
<reference evidence="2 3" key="1">
    <citation type="journal article" date="2024" name="BMC Genomics">
        <title>Genome assembly of redclaw crayfish (Cherax quadricarinatus) provides insights into its immune adaptation and hypoxia tolerance.</title>
        <authorList>
            <person name="Liu Z."/>
            <person name="Zheng J."/>
            <person name="Li H."/>
            <person name="Fang K."/>
            <person name="Wang S."/>
            <person name="He J."/>
            <person name="Zhou D."/>
            <person name="Weng S."/>
            <person name="Chi M."/>
            <person name="Gu Z."/>
            <person name="He J."/>
            <person name="Li F."/>
            <person name="Wang M."/>
        </authorList>
    </citation>
    <scope>NUCLEOTIDE SEQUENCE [LARGE SCALE GENOMIC DNA]</scope>
    <source>
        <strain evidence="2">ZL_2023a</strain>
    </source>
</reference>
<feature type="compositionally biased region" description="Polar residues" evidence="1">
    <location>
        <begin position="580"/>
        <end position="597"/>
    </location>
</feature>
<feature type="region of interest" description="Disordered" evidence="1">
    <location>
        <begin position="713"/>
        <end position="783"/>
    </location>
</feature>
<dbReference type="EMBL" id="JARKIK010000041">
    <property type="protein sequence ID" value="KAK8737703.1"/>
    <property type="molecule type" value="Genomic_DNA"/>
</dbReference>
<feature type="compositionally biased region" description="Basic and acidic residues" evidence="1">
    <location>
        <begin position="2207"/>
        <end position="2231"/>
    </location>
</feature>
<feature type="region of interest" description="Disordered" evidence="1">
    <location>
        <begin position="2206"/>
        <end position="2231"/>
    </location>
</feature>
<evidence type="ECO:0008006" key="4">
    <source>
        <dbReference type="Google" id="ProtNLM"/>
    </source>
</evidence>
<comment type="caution">
    <text evidence="2">The sequence shown here is derived from an EMBL/GenBank/DDBJ whole genome shotgun (WGS) entry which is preliminary data.</text>
</comment>
<organism evidence="2 3">
    <name type="scientific">Cherax quadricarinatus</name>
    <name type="common">Australian red claw crayfish</name>
    <dbReference type="NCBI Taxonomy" id="27406"/>
    <lineage>
        <taxon>Eukaryota</taxon>
        <taxon>Metazoa</taxon>
        <taxon>Ecdysozoa</taxon>
        <taxon>Arthropoda</taxon>
        <taxon>Crustacea</taxon>
        <taxon>Multicrustacea</taxon>
        <taxon>Malacostraca</taxon>
        <taxon>Eumalacostraca</taxon>
        <taxon>Eucarida</taxon>
        <taxon>Decapoda</taxon>
        <taxon>Pleocyemata</taxon>
        <taxon>Astacidea</taxon>
        <taxon>Parastacoidea</taxon>
        <taxon>Parastacidae</taxon>
        <taxon>Cherax</taxon>
    </lineage>
</organism>
<keyword evidence="3" id="KW-1185">Reference proteome</keyword>
<name>A0AAW0XCM5_CHEQU</name>